<feature type="transmembrane region" description="Helical" evidence="1">
    <location>
        <begin position="81"/>
        <end position="106"/>
    </location>
</feature>
<reference evidence="4" key="1">
    <citation type="journal article" date="2021" name="ISME J.">
        <title>Evolutionary origin and ecological implication of a unique nif island in free-living Bradyrhizobium lineages.</title>
        <authorList>
            <person name="Tao J."/>
        </authorList>
    </citation>
    <scope>NUCLEOTIDE SEQUENCE [LARGE SCALE GENOMIC DNA]</scope>
    <source>
        <strain evidence="4">SZCCT0094</strain>
    </source>
</reference>
<dbReference type="RefSeq" id="WP_012044736.1">
    <property type="nucleotide sequence ID" value="NZ_JABFDP010000036.1"/>
</dbReference>
<keyword evidence="3" id="KW-0645">Protease</keyword>
<dbReference type="PANTHER" id="PTHR43592:SF15">
    <property type="entry name" value="CAAX AMINO TERMINAL PROTEASE FAMILY PROTEIN"/>
    <property type="match status" value="1"/>
</dbReference>
<keyword evidence="3" id="KW-0378">Hydrolase</keyword>
<accession>A0ABS5GBN5</accession>
<keyword evidence="3" id="KW-0482">Metalloprotease</keyword>
<keyword evidence="1" id="KW-1133">Transmembrane helix</keyword>
<evidence type="ECO:0000313" key="4">
    <source>
        <dbReference type="Proteomes" id="UP001314635"/>
    </source>
</evidence>
<sequence>MTDSPEAAVMDSLDPGNPPQQVVPAQHLPRTLGFWRTTLWGVLIIIAFFVGQLLPIVYLFARFDGPLDDFEAFRLALTKTAASPLTVALSAIMGLPGLLIPIYFAVRYTRLSFAEYLGLRWTGWKHLGFGVLGMVVIVGAWELVSQLTGREEAASGFMVDMLKHAKTDGTVWLLVIAFCVAAPVSEELMARGFLYRGWSDSFLRVPGAIILSSLIWTLLHFQYDWFALLNVFALGVWFGYLRYRTHSTYLTMVLHGLNNLAATVQTIWLASGPS</sequence>
<dbReference type="Proteomes" id="UP001314635">
    <property type="component" value="Unassembled WGS sequence"/>
</dbReference>
<feature type="domain" description="CAAX prenyl protease 2/Lysostaphin resistance protein A-like" evidence="2">
    <location>
        <begin position="171"/>
        <end position="260"/>
    </location>
</feature>
<feature type="transmembrane region" description="Helical" evidence="1">
    <location>
        <begin position="169"/>
        <end position="189"/>
    </location>
</feature>
<keyword evidence="1" id="KW-0812">Transmembrane</keyword>
<keyword evidence="4" id="KW-1185">Reference proteome</keyword>
<comment type="caution">
    <text evidence="3">The sequence shown here is derived from an EMBL/GenBank/DDBJ whole genome shotgun (WGS) entry which is preliminary data.</text>
</comment>
<feature type="transmembrane region" description="Helical" evidence="1">
    <location>
        <begin position="201"/>
        <end position="219"/>
    </location>
</feature>
<proteinExistence type="predicted"/>
<organism evidence="3 4">
    <name type="scientific">Bradyrhizobium denitrificans</name>
    <dbReference type="NCBI Taxonomy" id="2734912"/>
    <lineage>
        <taxon>Bacteria</taxon>
        <taxon>Pseudomonadati</taxon>
        <taxon>Pseudomonadota</taxon>
        <taxon>Alphaproteobacteria</taxon>
        <taxon>Hyphomicrobiales</taxon>
        <taxon>Nitrobacteraceae</taxon>
        <taxon>Bradyrhizobium</taxon>
    </lineage>
</organism>
<protein>
    <submittedName>
        <fullName evidence="3">CPBP family intramembrane metalloprotease</fullName>
    </submittedName>
</protein>
<dbReference type="Pfam" id="PF02517">
    <property type="entry name" value="Rce1-like"/>
    <property type="match status" value="1"/>
</dbReference>
<dbReference type="InterPro" id="IPR003675">
    <property type="entry name" value="Rce1/LyrA-like_dom"/>
</dbReference>
<feature type="transmembrane region" description="Helical" evidence="1">
    <location>
        <begin position="127"/>
        <end position="149"/>
    </location>
</feature>
<gene>
    <name evidence="3" type="ORF">JQ619_23605</name>
</gene>
<feature type="transmembrane region" description="Helical" evidence="1">
    <location>
        <begin position="225"/>
        <end position="243"/>
    </location>
</feature>
<dbReference type="EMBL" id="JAFCLK010000023">
    <property type="protein sequence ID" value="MBR1138755.1"/>
    <property type="molecule type" value="Genomic_DNA"/>
</dbReference>
<evidence type="ECO:0000256" key="1">
    <source>
        <dbReference type="SAM" id="Phobius"/>
    </source>
</evidence>
<feature type="transmembrane region" description="Helical" evidence="1">
    <location>
        <begin position="39"/>
        <end position="61"/>
    </location>
</feature>
<evidence type="ECO:0000259" key="2">
    <source>
        <dbReference type="Pfam" id="PF02517"/>
    </source>
</evidence>
<dbReference type="PANTHER" id="PTHR43592">
    <property type="entry name" value="CAAX AMINO TERMINAL PROTEASE"/>
    <property type="match status" value="1"/>
</dbReference>
<name>A0ABS5GBN5_9BRAD</name>
<keyword evidence="1" id="KW-0472">Membrane</keyword>
<dbReference type="GO" id="GO:0008237">
    <property type="term" value="F:metallopeptidase activity"/>
    <property type="evidence" value="ECO:0007669"/>
    <property type="project" value="UniProtKB-KW"/>
</dbReference>
<evidence type="ECO:0000313" key="3">
    <source>
        <dbReference type="EMBL" id="MBR1138755.1"/>
    </source>
</evidence>